<protein>
    <submittedName>
        <fullName evidence="1">Uncharacterized protein</fullName>
    </submittedName>
</protein>
<name>A0A2V3UNZ5_9SPHN</name>
<accession>A0A2V3UNZ5</accession>
<dbReference type="Proteomes" id="UP000248014">
    <property type="component" value="Unassembled WGS sequence"/>
</dbReference>
<evidence type="ECO:0000313" key="2">
    <source>
        <dbReference type="Proteomes" id="UP000248014"/>
    </source>
</evidence>
<proteinExistence type="predicted"/>
<organism evidence="1 2">
    <name type="scientific">Blastomonas natatoria</name>
    <dbReference type="NCBI Taxonomy" id="34015"/>
    <lineage>
        <taxon>Bacteria</taxon>
        <taxon>Pseudomonadati</taxon>
        <taxon>Pseudomonadota</taxon>
        <taxon>Alphaproteobacteria</taxon>
        <taxon>Sphingomonadales</taxon>
        <taxon>Sphingomonadaceae</taxon>
        <taxon>Blastomonas</taxon>
    </lineage>
</organism>
<comment type="caution">
    <text evidence="1">The sequence shown here is derived from an EMBL/GenBank/DDBJ whole genome shotgun (WGS) entry which is preliminary data.</text>
</comment>
<dbReference type="EMBL" id="QJJM01000024">
    <property type="protein sequence ID" value="PXW67844.1"/>
    <property type="molecule type" value="Genomic_DNA"/>
</dbReference>
<dbReference type="AlphaFoldDB" id="A0A2V3UNZ5"/>
<reference evidence="1 2" key="1">
    <citation type="submission" date="2018-05" db="EMBL/GenBank/DDBJ databases">
        <title>Genomic Encyclopedia of Type Strains, Phase IV (KMG-IV): sequencing the most valuable type-strain genomes for metagenomic binning, comparative biology and taxonomic classification.</title>
        <authorList>
            <person name="Goeker M."/>
        </authorList>
    </citation>
    <scope>NUCLEOTIDE SEQUENCE [LARGE SCALE GENOMIC DNA]</scope>
    <source>
        <strain evidence="1 2">DSM 3183</strain>
    </source>
</reference>
<keyword evidence="2" id="KW-1185">Reference proteome</keyword>
<evidence type="ECO:0000313" key="1">
    <source>
        <dbReference type="EMBL" id="PXW67844.1"/>
    </source>
</evidence>
<sequence length="172" mass="18616">MVLDEVWAQRVLAQRALQSLCNIGLEIRDKDRVRTCYDFLILDIDVVALRDGRMPAGQAGVGLRQGDPQIARFLPVLEGKPVLASVRQRGIDRALARCLQRRKCGVLDEFLARREHKGKSRGGPDIEPGMVGLAAKAPPSLQIGGSMPGQSRAVLGLLFSPLVSVAGPRASE</sequence>
<gene>
    <name evidence="1" type="ORF">C7451_12412</name>
</gene>
<dbReference type="RefSeq" id="WP_146215428.1">
    <property type="nucleotide sequence ID" value="NZ_QJJM01000024.1"/>
</dbReference>